<evidence type="ECO:0000313" key="4">
    <source>
        <dbReference type="EMBL" id="TWB43906.1"/>
    </source>
</evidence>
<keyword evidence="1" id="KW-0677">Repeat</keyword>
<dbReference type="Gene3D" id="2.180.10.10">
    <property type="entry name" value="RHS repeat-associated core"/>
    <property type="match status" value="2"/>
</dbReference>
<dbReference type="EMBL" id="VITR01000004">
    <property type="protein sequence ID" value="TWB43906.1"/>
    <property type="molecule type" value="Genomic_DNA"/>
</dbReference>
<name>A0A560HC06_9PROT</name>
<evidence type="ECO:0000313" key="5">
    <source>
        <dbReference type="Proteomes" id="UP000315751"/>
    </source>
</evidence>
<evidence type="ECO:0000259" key="3">
    <source>
        <dbReference type="Pfam" id="PF25023"/>
    </source>
</evidence>
<dbReference type="AlphaFoldDB" id="A0A560HC06"/>
<dbReference type="InterPro" id="IPR022385">
    <property type="entry name" value="Rhs_assc_core"/>
</dbReference>
<proteinExistence type="predicted"/>
<feature type="domain" description="Teneurin-like YD-shell" evidence="3">
    <location>
        <begin position="405"/>
        <end position="675"/>
    </location>
</feature>
<comment type="caution">
    <text evidence="4">The sequence shown here is derived from an EMBL/GenBank/DDBJ whole genome shotgun (WGS) entry which is preliminary data.</text>
</comment>
<dbReference type="RefSeq" id="WP_186455674.1">
    <property type="nucleotide sequence ID" value="NZ_VITR01000004.1"/>
</dbReference>
<dbReference type="InterPro" id="IPR050708">
    <property type="entry name" value="T6SS_VgrG/RHS"/>
</dbReference>
<reference evidence="4 5" key="1">
    <citation type="submission" date="2019-06" db="EMBL/GenBank/DDBJ databases">
        <title>Genomic Encyclopedia of Type Strains, Phase IV (KMG-V): Genome sequencing to study the core and pangenomes of soil and plant-associated prokaryotes.</title>
        <authorList>
            <person name="Whitman W."/>
        </authorList>
    </citation>
    <scope>NUCLEOTIDE SEQUENCE [LARGE SCALE GENOMIC DNA]</scope>
    <source>
        <strain evidence="4 5">BR 11622</strain>
    </source>
</reference>
<feature type="domain" description="Teneurin-like YD-shell" evidence="3">
    <location>
        <begin position="308"/>
        <end position="393"/>
    </location>
</feature>
<organism evidence="4 5">
    <name type="scientific">Nitrospirillum amazonense</name>
    <dbReference type="NCBI Taxonomy" id="28077"/>
    <lineage>
        <taxon>Bacteria</taxon>
        <taxon>Pseudomonadati</taxon>
        <taxon>Pseudomonadota</taxon>
        <taxon>Alphaproteobacteria</taxon>
        <taxon>Rhodospirillales</taxon>
        <taxon>Azospirillaceae</taxon>
        <taxon>Nitrospirillum</taxon>
    </lineage>
</organism>
<dbReference type="PANTHER" id="PTHR32305">
    <property type="match status" value="1"/>
</dbReference>
<evidence type="ECO:0000256" key="1">
    <source>
        <dbReference type="ARBA" id="ARBA00022737"/>
    </source>
</evidence>
<dbReference type="NCBIfam" id="TIGR01643">
    <property type="entry name" value="YD_repeat_2x"/>
    <property type="match status" value="2"/>
</dbReference>
<dbReference type="InterPro" id="IPR056823">
    <property type="entry name" value="TEN-like_YD-shell"/>
</dbReference>
<feature type="chain" id="PRO_5021699632" evidence="2">
    <location>
        <begin position="26"/>
        <end position="873"/>
    </location>
</feature>
<evidence type="ECO:0000256" key="2">
    <source>
        <dbReference type="SAM" id="SignalP"/>
    </source>
</evidence>
<dbReference type="PANTHER" id="PTHR32305:SF15">
    <property type="entry name" value="PROTEIN RHSA-RELATED"/>
    <property type="match status" value="1"/>
</dbReference>
<protein>
    <submittedName>
        <fullName evidence="4">RHS repeat-associated protein</fullName>
    </submittedName>
</protein>
<dbReference type="Pfam" id="PF25023">
    <property type="entry name" value="TEN_YD-shell"/>
    <property type="match status" value="2"/>
</dbReference>
<feature type="signal peptide" evidence="2">
    <location>
        <begin position="1"/>
        <end position="25"/>
    </location>
</feature>
<sequence>MTRIARTLPIIAGLLGLAVVPQARAQASAQAYTTAYRYDMGNRVVGIIQPSADGSARYPAVRNSYDAQGNLTKVETGYLTAWQAETVAPANWSNFTMVQEVDTAYNANGTKAWDALIAAGAIQHLTMYSYDSYDRLTCTAVRMNAAWFGQEIDACSIKQVNGSDGADGPDRITRNTYDSLNRVTVVTRAYGTSVQQDYATYTYTADGMKETERDANGNLTTYVYDGLDRLSKWRFPSSSTAGQSSTTDYEEYGYDQNGNRTSLRKRDQLKINFLYDALNRQTAACYNGLDQQTGQCASQGATPNVTNSYDLLGRLTQASSSAQTVTYQYDNAGRVTSTTAGGRTLGYGYDADGDRTSLTYPGSVTVWTDYDGQDRPITIRENGGATLAQYSYDDLSRRTTVTLGNGTTTSYDYAPDSAIAHLTHDVLGTAKDVTWTFTYNQAKQIIGADISNDGYRPTLSAMNNTYQINGLNQMTTVNGGGVGYDANGNLTSGGGWNYGYDAVNRLVSSSGPGMSSSYVYDPQGHRIAKTANGAVTSYQYDGPNLVAEYDSGGNLSRRYVFGPGVDEPLVVYTGGGMATKQWFYRDLQGSVVGLGEGSGEILPSNTYSYGPYGEPGTTNTSSLFRYTGQVYDPETGLYHYKARAYSPALGRFLQTDPIGYKDNINLYAYVGNDPVNNVDSLGLCKDHYDDGTCRVNVDSNTGKDGIKAGKALERVLNQYDRQINALNDKSEVSVKDKNGKTIGEVTGGELKAVWNGTSFQITNDVPNNGGVGGATDGVWSGSSFQGLSRLTPLAVDRYGQVATYRGLSEADGHSTIVFHEIAHEFHFGQSLTKQYPVTPIVSWPREWGTSSAAKAVADRVGAPFSCDVVGGCQ</sequence>
<keyword evidence="5" id="KW-1185">Reference proteome</keyword>
<dbReference type="Proteomes" id="UP000315751">
    <property type="component" value="Unassembled WGS sequence"/>
</dbReference>
<dbReference type="NCBIfam" id="TIGR03696">
    <property type="entry name" value="Rhs_assc_core"/>
    <property type="match status" value="1"/>
</dbReference>
<dbReference type="InterPro" id="IPR006530">
    <property type="entry name" value="YD"/>
</dbReference>
<keyword evidence="2" id="KW-0732">Signal</keyword>
<accession>A0A560HC06</accession>
<gene>
    <name evidence="4" type="ORF">FBZ90_104294</name>
</gene>